<dbReference type="Proteomes" id="UP001180020">
    <property type="component" value="Unassembled WGS sequence"/>
</dbReference>
<reference evidence="2" key="2">
    <citation type="submission" date="2023-06" db="EMBL/GenBank/DDBJ databases">
        <authorList>
            <person name="Ma L."/>
            <person name="Liu K.-W."/>
            <person name="Li Z."/>
            <person name="Hsiao Y.-Y."/>
            <person name="Qi Y."/>
            <person name="Fu T."/>
            <person name="Tang G."/>
            <person name="Zhang D."/>
            <person name="Sun W.-H."/>
            <person name="Liu D.-K."/>
            <person name="Li Y."/>
            <person name="Chen G.-Z."/>
            <person name="Liu X.-D."/>
            <person name="Liao X.-Y."/>
            <person name="Jiang Y.-T."/>
            <person name="Yu X."/>
            <person name="Hao Y."/>
            <person name="Huang J."/>
            <person name="Zhao X.-W."/>
            <person name="Ke S."/>
            <person name="Chen Y.-Y."/>
            <person name="Wu W.-L."/>
            <person name="Hsu J.-L."/>
            <person name="Lin Y.-F."/>
            <person name="Huang M.-D."/>
            <person name="Li C.-Y."/>
            <person name="Huang L."/>
            <person name="Wang Z.-W."/>
            <person name="Zhao X."/>
            <person name="Zhong W.-Y."/>
            <person name="Peng D.-H."/>
            <person name="Ahmad S."/>
            <person name="Lan S."/>
            <person name="Zhang J.-S."/>
            <person name="Tsai W.-C."/>
            <person name="Van De Peer Y."/>
            <person name="Liu Z.-J."/>
        </authorList>
    </citation>
    <scope>NUCLEOTIDE SEQUENCE</scope>
    <source>
        <strain evidence="2">CP</strain>
        <tissue evidence="2">Leaves</tissue>
    </source>
</reference>
<gene>
    <name evidence="2" type="ORF">QJS10_CPA02g00793</name>
</gene>
<name>A0AAV9FB94_ACOCL</name>
<evidence type="ECO:0000313" key="3">
    <source>
        <dbReference type="Proteomes" id="UP001180020"/>
    </source>
</evidence>
<dbReference type="EMBL" id="JAUJYO010000002">
    <property type="protein sequence ID" value="KAK1323270.1"/>
    <property type="molecule type" value="Genomic_DNA"/>
</dbReference>
<evidence type="ECO:0000256" key="1">
    <source>
        <dbReference type="SAM" id="MobiDB-lite"/>
    </source>
</evidence>
<dbReference type="AlphaFoldDB" id="A0AAV9FB94"/>
<protein>
    <submittedName>
        <fullName evidence="2">Uncharacterized protein</fullName>
    </submittedName>
</protein>
<organism evidence="2 3">
    <name type="scientific">Acorus calamus</name>
    <name type="common">Sweet flag</name>
    <dbReference type="NCBI Taxonomy" id="4465"/>
    <lineage>
        <taxon>Eukaryota</taxon>
        <taxon>Viridiplantae</taxon>
        <taxon>Streptophyta</taxon>
        <taxon>Embryophyta</taxon>
        <taxon>Tracheophyta</taxon>
        <taxon>Spermatophyta</taxon>
        <taxon>Magnoliopsida</taxon>
        <taxon>Liliopsida</taxon>
        <taxon>Acoraceae</taxon>
        <taxon>Acorus</taxon>
    </lineage>
</organism>
<comment type="caution">
    <text evidence="2">The sequence shown here is derived from an EMBL/GenBank/DDBJ whole genome shotgun (WGS) entry which is preliminary data.</text>
</comment>
<feature type="compositionally biased region" description="Low complexity" evidence="1">
    <location>
        <begin position="59"/>
        <end position="76"/>
    </location>
</feature>
<evidence type="ECO:0000313" key="2">
    <source>
        <dbReference type="EMBL" id="KAK1323270.1"/>
    </source>
</evidence>
<proteinExistence type="predicted"/>
<keyword evidence="3" id="KW-1185">Reference proteome</keyword>
<feature type="region of interest" description="Disordered" evidence="1">
    <location>
        <begin position="54"/>
        <end position="90"/>
    </location>
</feature>
<sequence>MLIIKVMARRSNIRICIRTPPWHPPPERQGSPNSMEVLCHSRHLQHKQCLLLYRHDNGSHNSNSPRNSNTSSSSSSLQAHLNPLHHSNSF</sequence>
<accession>A0AAV9FB94</accession>
<reference evidence="2" key="1">
    <citation type="journal article" date="2023" name="Nat. Commun.">
        <title>Diploid and tetraploid genomes of Acorus and the evolution of monocots.</title>
        <authorList>
            <person name="Ma L."/>
            <person name="Liu K.W."/>
            <person name="Li Z."/>
            <person name="Hsiao Y.Y."/>
            <person name="Qi Y."/>
            <person name="Fu T."/>
            <person name="Tang G.D."/>
            <person name="Zhang D."/>
            <person name="Sun W.H."/>
            <person name="Liu D.K."/>
            <person name="Li Y."/>
            <person name="Chen G.Z."/>
            <person name="Liu X.D."/>
            <person name="Liao X.Y."/>
            <person name="Jiang Y.T."/>
            <person name="Yu X."/>
            <person name="Hao Y."/>
            <person name="Huang J."/>
            <person name="Zhao X.W."/>
            <person name="Ke S."/>
            <person name="Chen Y.Y."/>
            <person name="Wu W.L."/>
            <person name="Hsu J.L."/>
            <person name="Lin Y.F."/>
            <person name="Huang M.D."/>
            <person name="Li C.Y."/>
            <person name="Huang L."/>
            <person name="Wang Z.W."/>
            <person name="Zhao X."/>
            <person name="Zhong W.Y."/>
            <person name="Peng D.H."/>
            <person name="Ahmad S."/>
            <person name="Lan S."/>
            <person name="Zhang J.S."/>
            <person name="Tsai W.C."/>
            <person name="Van de Peer Y."/>
            <person name="Liu Z.J."/>
        </authorList>
    </citation>
    <scope>NUCLEOTIDE SEQUENCE</scope>
    <source>
        <strain evidence="2">CP</strain>
    </source>
</reference>